<dbReference type="EMBL" id="CP002218">
    <property type="protein sequence ID" value="ADN61389.1"/>
    <property type="molecule type" value="Genomic_DNA"/>
</dbReference>
<dbReference type="KEGG" id="bgf:BC1003_5471"/>
<organism evidence="4">
    <name type="scientific">Burkholderia sp. (strain CCGE1003)</name>
    <dbReference type="NCBI Taxonomy" id="640512"/>
    <lineage>
        <taxon>Bacteria</taxon>
        <taxon>Pseudomonadati</taxon>
        <taxon>Pseudomonadota</taxon>
        <taxon>Betaproteobacteria</taxon>
        <taxon>Burkholderiales</taxon>
        <taxon>Burkholderiaceae</taxon>
        <taxon>Burkholderia</taxon>
    </lineage>
</organism>
<dbReference type="InterPro" id="IPR009163">
    <property type="entry name" value="Ap4A_phos1/2"/>
</dbReference>
<sequence length="329" mass="36167">MTLHVKCIKKAARRAEPKPPIPMNTPSRTPPHNLWPAILRQTRHALACGALHPIQTSRTTIEDGGVRFVIRQVSSLERKERDAQQRKTEAAGSLTTNPFLPCDRNLFVADISDTHLVLLNKFNVLDHHLLVVTRRFESQENLLNLADFRALFACITQFEGLGFYNGGTAAGASQPHKHLQIVPLPLDESAPDVPIEALLAKAPENDATVCTVPGLGFAHAFARLDAKLAGRPLELAASALDKYLYLLDATGLHAVDVNGEARQSAPYNLLVTTRWMMLVPRRAEAAEGIAVNALGFAGSLFVRNDMQMQTIRELGPMTLLRRVAGNMRD</sequence>
<dbReference type="PANTHER" id="PTHR38420">
    <property type="entry name" value="AP-4-A PHOSPHORYLASE II"/>
    <property type="match status" value="1"/>
</dbReference>
<gene>
    <name evidence="4" type="ordered locus">BC1003_5471</name>
</gene>
<dbReference type="Gene3D" id="3.30.428.70">
    <property type="match status" value="1"/>
</dbReference>
<dbReference type="InterPro" id="IPR036265">
    <property type="entry name" value="HIT-like_sf"/>
</dbReference>
<keyword evidence="4" id="KW-0808">Transferase</keyword>
<dbReference type="AlphaFoldDB" id="E1TEY3"/>
<dbReference type="Pfam" id="PF09830">
    <property type="entry name" value="ATP_transf"/>
    <property type="match status" value="1"/>
</dbReference>
<keyword evidence="4" id="KW-0548">Nucleotidyltransferase</keyword>
<evidence type="ECO:0000259" key="3">
    <source>
        <dbReference type="Pfam" id="PF19327"/>
    </source>
</evidence>
<dbReference type="eggNOG" id="COG4360">
    <property type="taxonomic scope" value="Bacteria"/>
</dbReference>
<dbReference type="GO" id="GO:0003877">
    <property type="term" value="F:ATP:ADP adenylyltransferase activity"/>
    <property type="evidence" value="ECO:0007669"/>
    <property type="project" value="InterPro"/>
</dbReference>
<dbReference type="STRING" id="640512.BC1003_5471"/>
<dbReference type="InterPro" id="IPR019200">
    <property type="entry name" value="ATP_adenylylTrfase_C"/>
</dbReference>
<feature type="active site" description="Nucleophile" evidence="1">
    <location>
        <position position="178"/>
    </location>
</feature>
<accession>E1TEY3</accession>
<dbReference type="GO" id="GO:0005524">
    <property type="term" value="F:ATP binding"/>
    <property type="evidence" value="ECO:0007669"/>
    <property type="project" value="InterPro"/>
</dbReference>
<dbReference type="PIRSF" id="PIRSF000846">
    <property type="entry name" value="ATP_adenylyltr"/>
    <property type="match status" value="1"/>
</dbReference>
<evidence type="ECO:0000313" key="4">
    <source>
        <dbReference type="EMBL" id="ADN61389.1"/>
    </source>
</evidence>
<dbReference type="InterPro" id="IPR045759">
    <property type="entry name" value="Ap4A_phos1/2_N"/>
</dbReference>
<evidence type="ECO:0000256" key="1">
    <source>
        <dbReference type="PIRSR" id="PIRSR000846-1"/>
    </source>
</evidence>
<reference evidence="4" key="1">
    <citation type="submission" date="2010-09" db="EMBL/GenBank/DDBJ databases">
        <title>Complete sequence of chromosome2 of Burkholderia sp. CCGE1003.</title>
        <authorList>
            <consortium name="US DOE Joint Genome Institute"/>
            <person name="Lucas S."/>
            <person name="Copeland A."/>
            <person name="Lapidus A."/>
            <person name="Cheng J.-F."/>
            <person name="Bruce D."/>
            <person name="Goodwin L."/>
            <person name="Pitluck S."/>
            <person name="Daligault H."/>
            <person name="Davenport K."/>
            <person name="Detter J.C."/>
            <person name="Han C."/>
            <person name="Tapia R."/>
            <person name="Land M."/>
            <person name="Hauser L."/>
            <person name="Jeffries C."/>
            <person name="Kyrpides N."/>
            <person name="Ivanova N."/>
            <person name="Ovchinnikova G."/>
            <person name="Martinez-Romero E."/>
            <person name="Rogel M.A."/>
            <person name="Auchtung J."/>
            <person name="Tiedje J.M."/>
            <person name="Woyke T."/>
        </authorList>
    </citation>
    <scope>NUCLEOTIDE SEQUENCE</scope>
    <source>
        <strain evidence="4">CCGE1003</strain>
    </source>
</reference>
<dbReference type="HOGENOM" id="CLU_049915_3_0_4"/>
<dbReference type="InterPro" id="IPR043171">
    <property type="entry name" value="Ap4A_phos1/2-like"/>
</dbReference>
<name>E1TEY3_BURSG</name>
<dbReference type="Pfam" id="PF19327">
    <property type="entry name" value="Ap4A_phos_N"/>
    <property type="match status" value="1"/>
</dbReference>
<feature type="domain" description="Ap4A phosphorylase 1/2 N-terminal" evidence="3">
    <location>
        <begin position="28"/>
        <end position="200"/>
    </location>
</feature>
<feature type="domain" description="ATP adenylyltransferase C-terminal" evidence="2">
    <location>
        <begin position="214"/>
        <end position="324"/>
    </location>
</feature>
<proteinExistence type="predicted"/>
<evidence type="ECO:0000259" key="2">
    <source>
        <dbReference type="Pfam" id="PF09830"/>
    </source>
</evidence>
<protein>
    <submittedName>
        <fullName evidence="4">ATP adenylyltransferase-like protein</fullName>
    </submittedName>
</protein>
<dbReference type="GO" id="GO:0009117">
    <property type="term" value="P:nucleotide metabolic process"/>
    <property type="evidence" value="ECO:0007669"/>
    <property type="project" value="InterPro"/>
</dbReference>
<dbReference type="SUPFAM" id="SSF54197">
    <property type="entry name" value="HIT-like"/>
    <property type="match status" value="1"/>
</dbReference>
<dbReference type="PANTHER" id="PTHR38420:SF1">
    <property type="entry name" value="PUTATIVE (AFU_ORTHOLOGUE AFUA_5G14690)-RELATED"/>
    <property type="match status" value="1"/>
</dbReference>